<gene>
    <name evidence="9" type="ORF">FXN63_20535</name>
</gene>
<evidence type="ECO:0000256" key="1">
    <source>
        <dbReference type="ARBA" id="ARBA00004651"/>
    </source>
</evidence>
<comment type="subcellular location">
    <subcellularLocation>
        <location evidence="1">Cell membrane</location>
        <topology evidence="1">Multi-pass membrane protein</topology>
    </subcellularLocation>
</comment>
<reference evidence="9 10" key="1">
    <citation type="submission" date="2019-08" db="EMBL/GenBank/DDBJ databases">
        <title>Amphibian skin-associated Pigmentiphaga: genome sequence and occurrence across geography and hosts.</title>
        <authorList>
            <person name="Bletz M.C."/>
            <person name="Bunk B."/>
            <person name="Sproeer C."/>
            <person name="Biwer P."/>
            <person name="Reiter S."/>
            <person name="Rabemananjara F.C.E."/>
            <person name="Schulz S."/>
            <person name="Overmann J."/>
            <person name="Vences M."/>
        </authorList>
    </citation>
    <scope>NUCLEOTIDE SEQUENCE [LARGE SCALE GENOMIC DNA]</scope>
    <source>
        <strain evidence="9 10">Mada1488</strain>
    </source>
</reference>
<evidence type="ECO:0000256" key="7">
    <source>
        <dbReference type="ARBA" id="ARBA00023136"/>
    </source>
</evidence>
<dbReference type="EMBL" id="CP043046">
    <property type="protein sequence ID" value="QEI09464.1"/>
    <property type="molecule type" value="Genomic_DNA"/>
</dbReference>
<evidence type="ECO:0000313" key="10">
    <source>
        <dbReference type="Proteomes" id="UP000325161"/>
    </source>
</evidence>
<dbReference type="GO" id="GO:0005886">
    <property type="term" value="C:plasma membrane"/>
    <property type="evidence" value="ECO:0007669"/>
    <property type="project" value="UniProtKB-SubCell"/>
</dbReference>
<evidence type="ECO:0000256" key="4">
    <source>
        <dbReference type="ARBA" id="ARBA00022475"/>
    </source>
</evidence>
<evidence type="ECO:0000313" key="9">
    <source>
        <dbReference type="EMBL" id="QEI09464.1"/>
    </source>
</evidence>
<keyword evidence="6 8" id="KW-1133">Transmembrane helix</keyword>
<organism evidence="9 10">
    <name type="scientific">Pigmentiphaga aceris</name>
    <dbReference type="NCBI Taxonomy" id="1940612"/>
    <lineage>
        <taxon>Bacteria</taxon>
        <taxon>Pseudomonadati</taxon>
        <taxon>Pseudomonadota</taxon>
        <taxon>Betaproteobacteria</taxon>
        <taxon>Burkholderiales</taxon>
        <taxon>Alcaligenaceae</taxon>
        <taxon>Pigmentiphaga</taxon>
    </lineage>
</organism>
<sequence length="228" mass="24488">MRGIAPMLVSLGAWGVVAGVAMAKVGLGLWLSLAMSMLVFAGSAQLTALPLIAAGAPIWLIFGAVFIVNLRFVIFGAVLHPFFRHYSPGRRIFLGFVNTDASFIKFMADHNHLNGPALRSQTWYFVGSGVICWLMWQTSTVVGVLLGSAIPSSWSVEFAAVLALIAMLVPMCAARPALLAVVVASFVSWLTQPLPLRVGLLLAVIAGIVAGYWADVRIERLKQQEGRP</sequence>
<keyword evidence="10" id="KW-1185">Reference proteome</keyword>
<comment type="similarity">
    <text evidence="2">Belongs to the AzlC family.</text>
</comment>
<dbReference type="Proteomes" id="UP000325161">
    <property type="component" value="Chromosome"/>
</dbReference>
<dbReference type="PANTHER" id="PTHR34979">
    <property type="entry name" value="INNER MEMBRANE PROTEIN YGAZ"/>
    <property type="match status" value="1"/>
</dbReference>
<dbReference type="Pfam" id="PF03591">
    <property type="entry name" value="AzlC"/>
    <property type="match status" value="1"/>
</dbReference>
<keyword evidence="7 8" id="KW-0472">Membrane</keyword>
<dbReference type="KEGG" id="pacr:FXN63_20535"/>
<keyword evidence="4" id="KW-1003">Cell membrane</keyword>
<evidence type="ECO:0000256" key="6">
    <source>
        <dbReference type="ARBA" id="ARBA00022989"/>
    </source>
</evidence>
<evidence type="ECO:0000256" key="5">
    <source>
        <dbReference type="ARBA" id="ARBA00022692"/>
    </source>
</evidence>
<feature type="transmembrane region" description="Helical" evidence="8">
    <location>
        <begin position="158"/>
        <end position="190"/>
    </location>
</feature>
<keyword evidence="5 8" id="KW-0812">Transmembrane</keyword>
<feature type="transmembrane region" description="Helical" evidence="8">
    <location>
        <begin position="123"/>
        <end position="146"/>
    </location>
</feature>
<evidence type="ECO:0000256" key="2">
    <source>
        <dbReference type="ARBA" id="ARBA00010735"/>
    </source>
</evidence>
<feature type="transmembrane region" description="Helical" evidence="8">
    <location>
        <begin position="196"/>
        <end position="214"/>
    </location>
</feature>
<dbReference type="OrthoDB" id="9179311at2"/>
<dbReference type="PANTHER" id="PTHR34979:SF1">
    <property type="entry name" value="INNER MEMBRANE PROTEIN YGAZ"/>
    <property type="match status" value="1"/>
</dbReference>
<evidence type="ECO:0000256" key="3">
    <source>
        <dbReference type="ARBA" id="ARBA00022448"/>
    </source>
</evidence>
<accession>A0A5C0B5N7</accession>
<evidence type="ECO:0000256" key="8">
    <source>
        <dbReference type="SAM" id="Phobius"/>
    </source>
</evidence>
<protein>
    <submittedName>
        <fullName evidence="9">Branched-chain amino acid ABC transporter permease</fullName>
    </submittedName>
</protein>
<proteinExistence type="inferred from homology"/>
<dbReference type="InterPro" id="IPR011606">
    <property type="entry name" value="Brnchd-chn_aa_trnsp_permease"/>
</dbReference>
<dbReference type="AlphaFoldDB" id="A0A5C0B5N7"/>
<dbReference type="GO" id="GO:1903785">
    <property type="term" value="P:L-valine transmembrane transport"/>
    <property type="evidence" value="ECO:0007669"/>
    <property type="project" value="TreeGrafter"/>
</dbReference>
<name>A0A5C0B5N7_9BURK</name>
<keyword evidence="3" id="KW-0813">Transport</keyword>